<reference evidence="1" key="1">
    <citation type="submission" date="2022-10" db="EMBL/GenBank/DDBJ databases">
        <title>The complete genomes of actinobacterial strains from the NBC collection.</title>
        <authorList>
            <person name="Joergensen T.S."/>
            <person name="Alvarez Arevalo M."/>
            <person name="Sterndorff E.B."/>
            <person name="Faurdal D."/>
            <person name="Vuksanovic O."/>
            <person name="Mourched A.-S."/>
            <person name="Charusanti P."/>
            <person name="Shaw S."/>
            <person name="Blin K."/>
            <person name="Weber T."/>
        </authorList>
    </citation>
    <scope>NUCLEOTIDE SEQUENCE</scope>
    <source>
        <strain evidence="1">NBC 01771</strain>
    </source>
</reference>
<protein>
    <submittedName>
        <fullName evidence="1">AAA family ATPase</fullName>
    </submittedName>
</protein>
<proteinExistence type="predicted"/>
<sequence>MRVDSGVAQQVEVERRLVDAMYDRLDCVVADALAARGRVLAGPVEGPQELYARDVEVARLTRTVRELRAAEGSLCFGRIDSTSGESVHIGRTGLRSADGALLLVDWRADAARPFYAATPASPLGLRRRRHLRLNGRRVVDVSDEILDGSSPIPPDVVGDGPLVAALGRARTGRMREAVATLQAEQDAIVRSLHRGVTVVDGGPGTGKTIVALHRAAYVLYAFPALAGQGVLVFGPNRRFLDYIFEVLPSLGENDAQSATSADLTDVEPTTIESDSAARVKGRAQLATALTRWVRDHQPRGVPLDIRIGQETLVLDAESVDAAHRHATQGGFAHNPAREAFKEYVVSDLVNLLEKRTTEALTEMDDEVAALLGIDLDQAVAEDLRALGLDDTIAATGDPEVDWDGIRDGLLDDPGIDLAIEAVWPRLHATDALRRLLTDSTALTASLPDLSDDEIAILTRPRRGYTNADLALLDEARALIDGPPEQMYGHIVVDEAQELSEMQWRMIMRRCPTRSLTVVGDFAQAGSATTVRSWTEALGPFVRERFAHHTLTVNYRTTAEILHAAAPLLARIAPEQQPSRSIRNGERPSTVLVTDPGMDASIRELVEQTADAHPDELIGVIGPSDRIARLTTVLDGTGAVVVAATDTRGLEFDSVFLIDPAAIETARQGGARDLYVALTRATKRVLTLQLRAT</sequence>
<name>A0ACD4ZX30_9ACTN</name>
<keyword evidence="2" id="KW-1185">Reference proteome</keyword>
<dbReference type="Proteomes" id="UP001348369">
    <property type="component" value="Chromosome"/>
</dbReference>
<evidence type="ECO:0000313" key="1">
    <source>
        <dbReference type="EMBL" id="WSC02770.1"/>
    </source>
</evidence>
<organism evidence="1 2">
    <name type="scientific">Streptomyces scopuliridis</name>
    <dbReference type="NCBI Taxonomy" id="452529"/>
    <lineage>
        <taxon>Bacteria</taxon>
        <taxon>Bacillati</taxon>
        <taxon>Actinomycetota</taxon>
        <taxon>Actinomycetes</taxon>
        <taxon>Kitasatosporales</taxon>
        <taxon>Streptomycetaceae</taxon>
        <taxon>Streptomyces</taxon>
    </lineage>
</organism>
<accession>A0ACD4ZX30</accession>
<dbReference type="EMBL" id="CP109109">
    <property type="protein sequence ID" value="WSC02770.1"/>
    <property type="molecule type" value="Genomic_DNA"/>
</dbReference>
<evidence type="ECO:0000313" key="2">
    <source>
        <dbReference type="Proteomes" id="UP001348369"/>
    </source>
</evidence>
<gene>
    <name evidence="1" type="ORF">OG835_41165</name>
</gene>